<evidence type="ECO:0000313" key="1">
    <source>
        <dbReference type="EMBL" id="QIS12999.1"/>
    </source>
</evidence>
<organism evidence="1 2">
    <name type="scientific">Nocardia arthritidis</name>
    <dbReference type="NCBI Taxonomy" id="228602"/>
    <lineage>
        <taxon>Bacteria</taxon>
        <taxon>Bacillati</taxon>
        <taxon>Actinomycetota</taxon>
        <taxon>Actinomycetes</taxon>
        <taxon>Mycobacteriales</taxon>
        <taxon>Nocardiaceae</taxon>
        <taxon>Nocardia</taxon>
    </lineage>
</organism>
<gene>
    <name evidence="1" type="ORF">F5544_25725</name>
</gene>
<dbReference type="KEGG" id="nah:F5544_25725"/>
<reference evidence="1 2" key="1">
    <citation type="journal article" date="2019" name="ACS Chem. Biol.">
        <title>Identification and Mobilization of a Cryptic Antibiotic Biosynthesis Gene Locus from a Human-Pathogenic Nocardia Isolate.</title>
        <authorList>
            <person name="Herisse M."/>
            <person name="Ishida K."/>
            <person name="Porter J.L."/>
            <person name="Howden B."/>
            <person name="Hertweck C."/>
            <person name="Stinear T.P."/>
            <person name="Pidot S.J."/>
        </authorList>
    </citation>
    <scope>NUCLEOTIDE SEQUENCE [LARGE SCALE GENOMIC DNA]</scope>
    <source>
        <strain evidence="1 2">AUSMDU00012717</strain>
    </source>
</reference>
<keyword evidence="2" id="KW-1185">Reference proteome</keyword>
<sequence length="218" mass="23201">MFVPQSGSTLIEGRVVHKTSNALKITFRSGPGDPLAEGVQGAGDGMGAKLAILFGFKNGGTGRHRITYADGSAVWVRSASAAPTVLSRDDGGEIATIRRGDTSTAVAATGGTLFTFVPDPAEPKTPELFRMLVRDKADQEFGRLDVIRTAGGWSIGRLVDELYDTYIWWDRAGEPLSVPILGTRLLLRTPVDGLARDVLLGACADITLGLRPYIAAMK</sequence>
<evidence type="ECO:0000313" key="2">
    <source>
        <dbReference type="Proteomes" id="UP000503540"/>
    </source>
</evidence>
<name>A0A6G9YIB7_9NOCA</name>
<dbReference type="AlphaFoldDB" id="A0A6G9YIB7"/>
<dbReference type="Proteomes" id="UP000503540">
    <property type="component" value="Chromosome"/>
</dbReference>
<dbReference type="EMBL" id="CP046172">
    <property type="protein sequence ID" value="QIS12999.1"/>
    <property type="molecule type" value="Genomic_DNA"/>
</dbReference>
<protein>
    <submittedName>
        <fullName evidence="1">Uncharacterized protein</fullName>
    </submittedName>
</protein>
<proteinExistence type="predicted"/>
<accession>A0A6G9YIB7</accession>
<dbReference type="RefSeq" id="WP_167475603.1">
    <property type="nucleotide sequence ID" value="NZ_CP046172.1"/>
</dbReference>